<feature type="region of interest" description="Disordered" evidence="1">
    <location>
        <begin position="1"/>
        <end position="204"/>
    </location>
</feature>
<dbReference type="InParanoid" id="A0A409WQL3"/>
<feature type="compositionally biased region" description="Polar residues" evidence="1">
    <location>
        <begin position="303"/>
        <end position="315"/>
    </location>
</feature>
<feature type="compositionally biased region" description="Low complexity" evidence="1">
    <location>
        <begin position="157"/>
        <end position="179"/>
    </location>
</feature>
<evidence type="ECO:0000256" key="1">
    <source>
        <dbReference type="SAM" id="MobiDB-lite"/>
    </source>
</evidence>
<organism evidence="2 3">
    <name type="scientific">Psilocybe cyanescens</name>
    <dbReference type="NCBI Taxonomy" id="93625"/>
    <lineage>
        <taxon>Eukaryota</taxon>
        <taxon>Fungi</taxon>
        <taxon>Dikarya</taxon>
        <taxon>Basidiomycota</taxon>
        <taxon>Agaricomycotina</taxon>
        <taxon>Agaricomycetes</taxon>
        <taxon>Agaricomycetidae</taxon>
        <taxon>Agaricales</taxon>
        <taxon>Agaricineae</taxon>
        <taxon>Strophariaceae</taxon>
        <taxon>Psilocybe</taxon>
    </lineage>
</organism>
<feature type="compositionally biased region" description="Basic and acidic residues" evidence="1">
    <location>
        <begin position="330"/>
        <end position="340"/>
    </location>
</feature>
<evidence type="ECO:0000313" key="2">
    <source>
        <dbReference type="EMBL" id="PPQ80779.1"/>
    </source>
</evidence>
<dbReference type="OrthoDB" id="10675056at2759"/>
<feature type="compositionally biased region" description="Polar residues" evidence="1">
    <location>
        <begin position="228"/>
        <end position="244"/>
    </location>
</feature>
<feature type="region of interest" description="Disordered" evidence="1">
    <location>
        <begin position="301"/>
        <end position="362"/>
    </location>
</feature>
<accession>A0A409WQL3</accession>
<sequence length="376" mass="40238">MTSNPPASKGSPHSALDMFAPNPRTHHRRLNSQSGIIPKAPGSEPHPVRILKSLSPVYDVGATRNPPSLKARSSESSVSSVKYSRASTPLQSSSTLEEHHPQIPSNSTFSRVKQVASQLMRSKRVETLNPPSLHGSSCSPAVPEMSKSSRKRSSTISPAASTNFASSSSSSSLLPLIPSDGDPVRLEKKYTHPRSLSTRPTLGEHVTVATTASHSLSVSLAATETLESNANSSHVSTGSFSISEAQPRPALSNGNLSRKRGYESYPTDKTKASDSINTNVCSNPPLSPSKLSLPIPLKALKTGPSNKNFLSNSQGRSRRVTLGDFPPFEDPPKDGIDDKSSPGTPGARQIDHTNVLNGEWNQPNMQHVIDKLRALR</sequence>
<dbReference type="EMBL" id="NHYD01003308">
    <property type="protein sequence ID" value="PPQ80779.1"/>
    <property type="molecule type" value="Genomic_DNA"/>
</dbReference>
<name>A0A409WQL3_PSICY</name>
<proteinExistence type="predicted"/>
<dbReference type="AlphaFoldDB" id="A0A409WQL3"/>
<feature type="compositionally biased region" description="Basic and acidic residues" evidence="1">
    <location>
        <begin position="260"/>
        <end position="272"/>
    </location>
</feature>
<feature type="compositionally biased region" description="Low complexity" evidence="1">
    <location>
        <begin position="68"/>
        <end position="87"/>
    </location>
</feature>
<dbReference type="Proteomes" id="UP000283269">
    <property type="component" value="Unassembled WGS sequence"/>
</dbReference>
<evidence type="ECO:0000313" key="3">
    <source>
        <dbReference type="Proteomes" id="UP000283269"/>
    </source>
</evidence>
<gene>
    <name evidence="2" type="ORF">CVT25_001916</name>
</gene>
<reference evidence="2 3" key="1">
    <citation type="journal article" date="2018" name="Evol. Lett.">
        <title>Horizontal gene cluster transfer increased hallucinogenic mushroom diversity.</title>
        <authorList>
            <person name="Reynolds H.T."/>
            <person name="Vijayakumar V."/>
            <person name="Gluck-Thaler E."/>
            <person name="Korotkin H.B."/>
            <person name="Matheny P.B."/>
            <person name="Slot J.C."/>
        </authorList>
    </citation>
    <scope>NUCLEOTIDE SEQUENCE [LARGE SCALE GENOMIC DNA]</scope>
    <source>
        <strain evidence="2 3">2631</strain>
    </source>
</reference>
<protein>
    <submittedName>
        <fullName evidence="2">Uncharacterized protein</fullName>
    </submittedName>
</protein>
<feature type="compositionally biased region" description="Polar residues" evidence="1">
    <location>
        <begin position="103"/>
        <end position="120"/>
    </location>
</feature>
<comment type="caution">
    <text evidence="2">The sequence shown here is derived from an EMBL/GenBank/DDBJ whole genome shotgun (WGS) entry which is preliminary data.</text>
</comment>
<keyword evidence="3" id="KW-1185">Reference proteome</keyword>
<feature type="compositionally biased region" description="Polar residues" evidence="1">
    <location>
        <begin position="352"/>
        <end position="362"/>
    </location>
</feature>
<feature type="region of interest" description="Disordered" evidence="1">
    <location>
        <begin position="228"/>
        <end position="280"/>
    </location>
</feature>